<protein>
    <submittedName>
        <fullName evidence="1">Uncharacterized protein</fullName>
    </submittedName>
</protein>
<gene>
    <name evidence="1" type="ORF">OGM63_02520</name>
</gene>
<name>A0ABT3ATF9_9CYAN</name>
<organism evidence="1 2">
    <name type="scientific">Plectonema radiosum NIES-515</name>
    <dbReference type="NCBI Taxonomy" id="2986073"/>
    <lineage>
        <taxon>Bacteria</taxon>
        <taxon>Bacillati</taxon>
        <taxon>Cyanobacteriota</taxon>
        <taxon>Cyanophyceae</taxon>
        <taxon>Oscillatoriophycideae</taxon>
        <taxon>Oscillatoriales</taxon>
        <taxon>Microcoleaceae</taxon>
        <taxon>Plectonema</taxon>
    </lineage>
</organism>
<reference evidence="1 2" key="1">
    <citation type="submission" date="2022-10" db="EMBL/GenBank/DDBJ databases">
        <title>Identification of biosynthetic pathway for the production of the potent trypsin inhibitor radiosumin.</title>
        <authorList>
            <person name="Fewer D.P."/>
            <person name="Delbaje E."/>
            <person name="Ouyang X."/>
            <person name="Agostino P.D."/>
            <person name="Wahlsten M."/>
            <person name="Jokela J."/>
            <person name="Permi P."/>
            <person name="Haapaniemi E."/>
            <person name="Koistinen H."/>
        </authorList>
    </citation>
    <scope>NUCLEOTIDE SEQUENCE [LARGE SCALE GENOMIC DNA]</scope>
    <source>
        <strain evidence="1 2">NIES-515</strain>
    </source>
</reference>
<evidence type="ECO:0000313" key="1">
    <source>
        <dbReference type="EMBL" id="MCV3212414.1"/>
    </source>
</evidence>
<keyword evidence="2" id="KW-1185">Reference proteome</keyword>
<sequence length="62" mass="7271">MGLLSLIATIRKLFRHVRSLYTPPHTTPAKLLSPTQKRDRHQPFEIYKLVDENYQLQIGEPL</sequence>
<evidence type="ECO:0000313" key="2">
    <source>
        <dbReference type="Proteomes" id="UP001526143"/>
    </source>
</evidence>
<dbReference type="RefSeq" id="WP_263743924.1">
    <property type="nucleotide sequence ID" value="NZ_JAOWRF010000036.1"/>
</dbReference>
<proteinExistence type="predicted"/>
<dbReference type="Proteomes" id="UP001526143">
    <property type="component" value="Unassembled WGS sequence"/>
</dbReference>
<dbReference type="EMBL" id="JAOWRF010000036">
    <property type="protein sequence ID" value="MCV3212414.1"/>
    <property type="molecule type" value="Genomic_DNA"/>
</dbReference>
<comment type="caution">
    <text evidence="1">The sequence shown here is derived from an EMBL/GenBank/DDBJ whole genome shotgun (WGS) entry which is preliminary data.</text>
</comment>
<accession>A0ABT3ATF9</accession>